<dbReference type="PROSITE" id="PS51354">
    <property type="entry name" value="GLUTAREDOXIN_2"/>
    <property type="match status" value="1"/>
</dbReference>
<dbReference type="PRINTS" id="PR00160">
    <property type="entry name" value="GLUTAREDOXIN"/>
</dbReference>
<evidence type="ECO:0000256" key="2">
    <source>
        <dbReference type="ARBA" id="ARBA00022448"/>
    </source>
</evidence>
<evidence type="ECO:0000256" key="4">
    <source>
        <dbReference type="ARBA" id="ARBA00023157"/>
    </source>
</evidence>
<evidence type="ECO:0000256" key="6">
    <source>
        <dbReference type="SAM" id="MobiDB-lite"/>
    </source>
</evidence>
<dbReference type="EMBL" id="HBIV01016125">
    <property type="protein sequence ID" value="CAE0660144.1"/>
    <property type="molecule type" value="Transcribed_RNA"/>
</dbReference>
<evidence type="ECO:0000313" key="8">
    <source>
        <dbReference type="EMBL" id="CAE0660144.1"/>
    </source>
</evidence>
<dbReference type="InterPro" id="IPR036249">
    <property type="entry name" value="Thioredoxin-like_sf"/>
</dbReference>
<reference evidence="8" key="1">
    <citation type="submission" date="2021-01" db="EMBL/GenBank/DDBJ databases">
        <authorList>
            <person name="Corre E."/>
            <person name="Pelletier E."/>
            <person name="Niang G."/>
            <person name="Scheremetjew M."/>
            <person name="Finn R."/>
            <person name="Kale V."/>
            <person name="Holt S."/>
            <person name="Cochrane G."/>
            <person name="Meng A."/>
            <person name="Brown T."/>
            <person name="Cohen L."/>
        </authorList>
    </citation>
    <scope>NUCLEOTIDE SEQUENCE</scope>
    <source>
        <strain evidence="8">CCCM811</strain>
    </source>
</reference>
<dbReference type="PANTHER" id="PTHR46679">
    <property type="match status" value="1"/>
</dbReference>
<feature type="compositionally biased region" description="Polar residues" evidence="6">
    <location>
        <begin position="109"/>
        <end position="124"/>
    </location>
</feature>
<evidence type="ECO:0000256" key="1">
    <source>
        <dbReference type="ARBA" id="ARBA00007787"/>
    </source>
</evidence>
<keyword evidence="4" id="KW-1015">Disulfide bond</keyword>
<comment type="similarity">
    <text evidence="1">Belongs to the glutaredoxin family.</text>
</comment>
<name>A0A7S3YS57_9EUKA</name>
<protein>
    <recommendedName>
        <fullName evidence="7">Glutaredoxin domain-containing protein</fullName>
    </recommendedName>
</protein>
<dbReference type="Pfam" id="PF00462">
    <property type="entry name" value="Glutaredoxin"/>
    <property type="match status" value="1"/>
</dbReference>
<evidence type="ECO:0000259" key="7">
    <source>
        <dbReference type="Pfam" id="PF00462"/>
    </source>
</evidence>
<organism evidence="8">
    <name type="scientific">Lotharella globosa</name>
    <dbReference type="NCBI Taxonomy" id="91324"/>
    <lineage>
        <taxon>Eukaryota</taxon>
        <taxon>Sar</taxon>
        <taxon>Rhizaria</taxon>
        <taxon>Cercozoa</taxon>
        <taxon>Chlorarachniophyceae</taxon>
        <taxon>Lotharella</taxon>
    </lineage>
</organism>
<dbReference type="GO" id="GO:0005739">
    <property type="term" value="C:mitochondrion"/>
    <property type="evidence" value="ECO:0007669"/>
    <property type="project" value="TreeGrafter"/>
</dbReference>
<dbReference type="InterPro" id="IPR014025">
    <property type="entry name" value="Glutaredoxin_subgr"/>
</dbReference>
<gene>
    <name evidence="8" type="ORF">LGLO00237_LOCUS11724</name>
</gene>
<evidence type="ECO:0000256" key="5">
    <source>
        <dbReference type="ARBA" id="ARBA00023284"/>
    </source>
</evidence>
<proteinExistence type="inferred from homology"/>
<dbReference type="InterPro" id="IPR002109">
    <property type="entry name" value="Glutaredoxin"/>
</dbReference>
<evidence type="ECO:0000256" key="3">
    <source>
        <dbReference type="ARBA" id="ARBA00022982"/>
    </source>
</evidence>
<sequence>MSCTWSASILSSSFPSPPLQALFARLGIEHHSVNLDEQGWDSRAAIVAQLITLTGRRTVPNVFISGHSIGGSDDVHHLHDEGRLLVKIADAHSKAASAQTGADDEHKNQSTVELKAQTTGPDAV</sequence>
<dbReference type="Gene3D" id="3.40.30.10">
    <property type="entry name" value="Glutaredoxin"/>
    <property type="match status" value="1"/>
</dbReference>
<feature type="region of interest" description="Disordered" evidence="6">
    <location>
        <begin position="95"/>
        <end position="124"/>
    </location>
</feature>
<dbReference type="GO" id="GO:0015035">
    <property type="term" value="F:protein-disulfide reductase activity"/>
    <property type="evidence" value="ECO:0007669"/>
    <property type="project" value="TreeGrafter"/>
</dbReference>
<feature type="domain" description="Glutaredoxin" evidence="7">
    <location>
        <begin position="21"/>
        <end position="69"/>
    </location>
</feature>
<keyword evidence="2" id="KW-0813">Transport</keyword>
<accession>A0A7S3YS57</accession>
<keyword evidence="3" id="KW-0249">Electron transport</keyword>
<dbReference type="AlphaFoldDB" id="A0A7S3YS57"/>
<dbReference type="SUPFAM" id="SSF52833">
    <property type="entry name" value="Thioredoxin-like"/>
    <property type="match status" value="1"/>
</dbReference>
<keyword evidence="5" id="KW-0676">Redox-active center</keyword>
<dbReference type="PANTHER" id="PTHR46679:SF1">
    <property type="entry name" value="GLUTAREDOXIN-2, MITOCHONDRIAL"/>
    <property type="match status" value="1"/>
</dbReference>